<reference evidence="1 2" key="1">
    <citation type="submission" date="2014-03" db="EMBL/GenBank/DDBJ databases">
        <authorList>
            <person name="Sibley D."/>
            <person name="Venepally P."/>
            <person name="Karamycheva S."/>
            <person name="Hadjithomas M."/>
            <person name="Khan A."/>
            <person name="Brunk B."/>
            <person name="Roos D."/>
            <person name="Caler E."/>
            <person name="Lorenzi H."/>
        </authorList>
    </citation>
    <scope>NUCLEOTIDE SEQUENCE [LARGE SCALE GENOMIC DNA]</scope>
    <source>
        <strain evidence="2">p89</strain>
    </source>
</reference>
<name>A0A086JD92_TOXGO</name>
<organism evidence="1 2">
    <name type="scientific">Toxoplasma gondii p89</name>
    <dbReference type="NCBI Taxonomy" id="943119"/>
    <lineage>
        <taxon>Eukaryota</taxon>
        <taxon>Sar</taxon>
        <taxon>Alveolata</taxon>
        <taxon>Apicomplexa</taxon>
        <taxon>Conoidasida</taxon>
        <taxon>Coccidia</taxon>
        <taxon>Eucoccidiorida</taxon>
        <taxon>Eimeriorina</taxon>
        <taxon>Sarcocystidae</taxon>
        <taxon>Toxoplasma</taxon>
    </lineage>
</organism>
<proteinExistence type="predicted"/>
<dbReference type="OrthoDB" id="360147at2759"/>
<sequence>MHCSNSGDSPFHPLSAGFLRTGRIQFRCCFYGSSALPLAHIIHFFLEGPSVHRLFPVVFSTMLRSCARLATAAAAGPARAAARSTADVPDVLVTFGTQTEKITFVSHPGVMAVSKLLEMDYLTEHRAILTQENVDAIREYDEELANKAQIAVDNNIPVNFQSLDYFDRQEFVEMHKKEEALLKKAREDVLAAPRGQYTVPSYVADYSPIEIPRKYRTDLELTEEMVKVDPALRMQTELRDIITDYLVGGKSKAAASVTGGEKKQIA</sequence>
<accession>A0A086JD92</accession>
<dbReference type="AlphaFoldDB" id="A0A086JD92"/>
<comment type="caution">
    <text evidence="1">The sequence shown here is derived from an EMBL/GenBank/DDBJ whole genome shotgun (WGS) entry which is preliminary data.</text>
</comment>
<gene>
    <name evidence="1" type="ORF">TGP89_297810</name>
</gene>
<evidence type="ECO:0000313" key="2">
    <source>
        <dbReference type="Proteomes" id="UP000028828"/>
    </source>
</evidence>
<dbReference type="Proteomes" id="UP000028828">
    <property type="component" value="Unassembled WGS sequence"/>
</dbReference>
<evidence type="ECO:0000313" key="1">
    <source>
        <dbReference type="EMBL" id="KFG30110.1"/>
    </source>
</evidence>
<dbReference type="VEuPathDB" id="ToxoDB:TGP89_297810"/>
<dbReference type="EMBL" id="AEYI02002098">
    <property type="protein sequence ID" value="KFG30110.1"/>
    <property type="molecule type" value="Genomic_DNA"/>
</dbReference>
<protein>
    <submittedName>
        <fullName evidence="1">Uncharacterized protein</fullName>
    </submittedName>
</protein>